<accession>A0A179BTX1</accession>
<name>A0A179BTX1_RHILE</name>
<dbReference type="AlphaFoldDB" id="A0A179BTX1"/>
<keyword evidence="1" id="KW-0472">Membrane</keyword>
<gene>
    <name evidence="2" type="ORF">A4U53_17945</name>
</gene>
<evidence type="ECO:0000256" key="1">
    <source>
        <dbReference type="SAM" id="Phobius"/>
    </source>
</evidence>
<proteinExistence type="predicted"/>
<dbReference type="EMBL" id="LWBS01000121">
    <property type="protein sequence ID" value="OAP95106.1"/>
    <property type="molecule type" value="Genomic_DNA"/>
</dbReference>
<feature type="transmembrane region" description="Helical" evidence="1">
    <location>
        <begin position="97"/>
        <end position="121"/>
    </location>
</feature>
<sequence length="127" mass="12767">MAKRDLYNNISVAASVAPAVLTATGTGTGVDARGFQSVTAVINTGAIVAAGLFTPKLQESDDNSAWSDVAAADLLGSFANLAASAVQRVGYKGSKRYVRVVLTYVSGTSIAAGAVVILGHAELAPVA</sequence>
<comment type="caution">
    <text evidence="2">The sequence shown here is derived from an EMBL/GenBank/DDBJ whole genome shotgun (WGS) entry which is preliminary data.</text>
</comment>
<evidence type="ECO:0000313" key="2">
    <source>
        <dbReference type="EMBL" id="OAP95106.1"/>
    </source>
</evidence>
<protein>
    <submittedName>
        <fullName evidence="2">Uncharacterized protein</fullName>
    </submittedName>
</protein>
<keyword evidence="1" id="KW-1133">Transmembrane helix</keyword>
<reference evidence="2" key="1">
    <citation type="submission" date="2016-04" db="EMBL/GenBank/DDBJ databases">
        <title>Fast-growing isolate from the root nodules of Vavilovia formosa.</title>
        <authorList>
            <person name="Kimeklis A."/>
            <person name="Safronova V."/>
            <person name="Belimov A."/>
            <person name="Andronov E."/>
        </authorList>
    </citation>
    <scope>NUCLEOTIDE SEQUENCE [LARGE SCALE GENOMIC DNA]</scope>
    <source>
        <strain evidence="2">Vaf-46</strain>
    </source>
</reference>
<organism evidence="2">
    <name type="scientific">Rhizobium leguminosarum</name>
    <dbReference type="NCBI Taxonomy" id="384"/>
    <lineage>
        <taxon>Bacteria</taxon>
        <taxon>Pseudomonadati</taxon>
        <taxon>Pseudomonadota</taxon>
        <taxon>Alphaproteobacteria</taxon>
        <taxon>Hyphomicrobiales</taxon>
        <taxon>Rhizobiaceae</taxon>
        <taxon>Rhizobium/Agrobacterium group</taxon>
        <taxon>Rhizobium</taxon>
    </lineage>
</organism>
<keyword evidence="1" id="KW-0812">Transmembrane</keyword>